<organism evidence="18 19">
    <name type="scientific">Pichia membranifaciens NRRL Y-2026</name>
    <dbReference type="NCBI Taxonomy" id="763406"/>
    <lineage>
        <taxon>Eukaryota</taxon>
        <taxon>Fungi</taxon>
        <taxon>Dikarya</taxon>
        <taxon>Ascomycota</taxon>
        <taxon>Saccharomycotina</taxon>
        <taxon>Pichiomycetes</taxon>
        <taxon>Pichiales</taxon>
        <taxon>Pichiaceae</taxon>
        <taxon>Pichia</taxon>
    </lineage>
</organism>
<dbReference type="PANTHER" id="PTHR12868">
    <property type="entry name" value="NADH-UBIQUINONE OXIDOREDUCTASE B22 SUBUNIT"/>
    <property type="match status" value="1"/>
</dbReference>
<keyword evidence="6" id="KW-0813">Transport</keyword>
<protein>
    <recommendedName>
        <fullName evidence="5">NADH dehydrogenase [ubiquinone] 1 beta subcomplex subunit 9</fullName>
    </recommendedName>
    <alternativeName>
        <fullName evidence="14">Complex I-B22</fullName>
    </alternativeName>
    <alternativeName>
        <fullName evidence="15">NADH-ubiquinone oxidoreductase B22 subunit</fullName>
    </alternativeName>
</protein>
<evidence type="ECO:0000256" key="10">
    <source>
        <dbReference type="ARBA" id="ARBA00022982"/>
    </source>
</evidence>
<dbReference type="GO" id="GO:0005743">
    <property type="term" value="C:mitochondrial inner membrane"/>
    <property type="evidence" value="ECO:0007669"/>
    <property type="project" value="UniProtKB-SubCell"/>
</dbReference>
<evidence type="ECO:0000259" key="17">
    <source>
        <dbReference type="Pfam" id="PF05347"/>
    </source>
</evidence>
<evidence type="ECO:0000313" key="19">
    <source>
        <dbReference type="Proteomes" id="UP000094455"/>
    </source>
</evidence>
<dbReference type="CDD" id="cd20263">
    <property type="entry name" value="Complex1_LYR_NDUFB9_LYRM3"/>
    <property type="match status" value="1"/>
</dbReference>
<evidence type="ECO:0000256" key="12">
    <source>
        <dbReference type="ARBA" id="ARBA00023128"/>
    </source>
</evidence>
<dbReference type="InterPro" id="IPR008011">
    <property type="entry name" value="Complex1_LYR_dom"/>
</dbReference>
<evidence type="ECO:0000256" key="7">
    <source>
        <dbReference type="ARBA" id="ARBA00022553"/>
    </source>
</evidence>
<evidence type="ECO:0000256" key="16">
    <source>
        <dbReference type="SAM" id="MobiDB-lite"/>
    </source>
</evidence>
<dbReference type="GO" id="GO:0006120">
    <property type="term" value="P:mitochondrial electron transport, NADH to ubiquinone"/>
    <property type="evidence" value="ECO:0007669"/>
    <property type="project" value="InterPro"/>
</dbReference>
<dbReference type="OrthoDB" id="13598at2759"/>
<dbReference type="InterPro" id="IPR033034">
    <property type="entry name" value="NDUFB9"/>
</dbReference>
<dbReference type="EMBL" id="KV454005">
    <property type="protein sequence ID" value="ODQ45179.1"/>
    <property type="molecule type" value="Genomic_DNA"/>
</dbReference>
<evidence type="ECO:0000256" key="15">
    <source>
        <dbReference type="ARBA" id="ARBA00032528"/>
    </source>
</evidence>
<dbReference type="RefSeq" id="XP_019016292.1">
    <property type="nucleotide sequence ID" value="XM_019161686.1"/>
</dbReference>
<evidence type="ECO:0000256" key="2">
    <source>
        <dbReference type="ARBA" id="ARBA00004443"/>
    </source>
</evidence>
<dbReference type="PANTHER" id="PTHR12868:SF0">
    <property type="entry name" value="NADH DEHYDROGENASE [UBIQUINONE] 1 BETA SUBCOMPLEX SUBUNIT 9"/>
    <property type="match status" value="1"/>
</dbReference>
<evidence type="ECO:0000256" key="11">
    <source>
        <dbReference type="ARBA" id="ARBA00022990"/>
    </source>
</evidence>
<reference evidence="18 19" key="1">
    <citation type="journal article" date="2016" name="Proc. Natl. Acad. Sci. U.S.A.">
        <title>Comparative genomics of biotechnologically important yeasts.</title>
        <authorList>
            <person name="Riley R."/>
            <person name="Haridas S."/>
            <person name="Wolfe K.H."/>
            <person name="Lopes M.R."/>
            <person name="Hittinger C.T."/>
            <person name="Goeker M."/>
            <person name="Salamov A.A."/>
            <person name="Wisecaver J.H."/>
            <person name="Long T.M."/>
            <person name="Calvey C.H."/>
            <person name="Aerts A.L."/>
            <person name="Barry K.W."/>
            <person name="Choi C."/>
            <person name="Clum A."/>
            <person name="Coughlan A.Y."/>
            <person name="Deshpande S."/>
            <person name="Douglass A.P."/>
            <person name="Hanson S.J."/>
            <person name="Klenk H.-P."/>
            <person name="LaButti K.M."/>
            <person name="Lapidus A."/>
            <person name="Lindquist E.A."/>
            <person name="Lipzen A.M."/>
            <person name="Meier-Kolthoff J.P."/>
            <person name="Ohm R.A."/>
            <person name="Otillar R.P."/>
            <person name="Pangilinan J.L."/>
            <person name="Peng Y."/>
            <person name="Rokas A."/>
            <person name="Rosa C.A."/>
            <person name="Scheuner C."/>
            <person name="Sibirny A.A."/>
            <person name="Slot J.C."/>
            <person name="Stielow J.B."/>
            <person name="Sun H."/>
            <person name="Kurtzman C.P."/>
            <person name="Blackwell M."/>
            <person name="Grigoriev I.V."/>
            <person name="Jeffries T.W."/>
        </authorList>
    </citation>
    <scope>NUCLEOTIDE SEQUENCE [LARGE SCALE GENOMIC DNA]</scope>
    <source>
        <strain evidence="18 19">NRRL Y-2026</strain>
    </source>
</reference>
<evidence type="ECO:0000256" key="14">
    <source>
        <dbReference type="ARBA" id="ARBA00030192"/>
    </source>
</evidence>
<dbReference type="Proteomes" id="UP000094455">
    <property type="component" value="Unassembled WGS sequence"/>
</dbReference>
<keyword evidence="8" id="KW-0679">Respiratory chain</keyword>
<evidence type="ECO:0000256" key="13">
    <source>
        <dbReference type="ARBA" id="ARBA00023136"/>
    </source>
</evidence>
<evidence type="ECO:0000256" key="1">
    <source>
        <dbReference type="ARBA" id="ARBA00002920"/>
    </source>
</evidence>
<keyword evidence="10" id="KW-0249">Electron transport</keyword>
<keyword evidence="11" id="KW-0007">Acetylation</keyword>
<keyword evidence="9" id="KW-0999">Mitochondrion inner membrane</keyword>
<evidence type="ECO:0000256" key="4">
    <source>
        <dbReference type="ARBA" id="ARBA00011790"/>
    </source>
</evidence>
<dbReference type="GeneID" id="30178373"/>
<dbReference type="InterPro" id="IPR045292">
    <property type="entry name" value="Complex1_LYR_NDUFB9_LYRM3"/>
</dbReference>
<evidence type="ECO:0000256" key="5">
    <source>
        <dbReference type="ARBA" id="ARBA00018684"/>
    </source>
</evidence>
<comment type="similarity">
    <text evidence="3">Belongs to the complex I LYR family.</text>
</comment>
<dbReference type="STRING" id="763406.A0A1E3NGD5"/>
<feature type="domain" description="Complex 1 LYR protein" evidence="17">
    <location>
        <begin position="15"/>
        <end position="70"/>
    </location>
</feature>
<sequence>MPAPVPFSPQNAKYVASLYRTSLRTARNWINQNAFYREKAAEIRLRFEHNKNISDPAELEKVFAKTEELLAKFKHPDPIIPPKRPGGIMYDRNAPPRYEKGPANFKNTV</sequence>
<evidence type="ECO:0000313" key="18">
    <source>
        <dbReference type="EMBL" id="ODQ45179.1"/>
    </source>
</evidence>
<evidence type="ECO:0000256" key="6">
    <source>
        <dbReference type="ARBA" id="ARBA00022448"/>
    </source>
</evidence>
<accession>A0A1E3NGD5</accession>
<comment type="function">
    <text evidence="1">Accessory subunit of the mitochondrial membrane respiratory chain NADH dehydrogenase (Complex I), that is believed to be not involved in catalysis. Complex I functions in the transfer of electrons from NADH to the respiratory chain. The immediate electron acceptor for the enzyme is believed to be ubiquinone.</text>
</comment>
<comment type="subunit">
    <text evidence="4">Mammalian complex I is composed of 45 different subunits.</text>
</comment>
<evidence type="ECO:0000256" key="8">
    <source>
        <dbReference type="ARBA" id="ARBA00022660"/>
    </source>
</evidence>
<dbReference type="AlphaFoldDB" id="A0A1E3NGD5"/>
<dbReference type="Pfam" id="PF05347">
    <property type="entry name" value="Complex1_LYR"/>
    <property type="match status" value="1"/>
</dbReference>
<name>A0A1E3NGD5_9ASCO</name>
<evidence type="ECO:0000256" key="3">
    <source>
        <dbReference type="ARBA" id="ARBA00009508"/>
    </source>
</evidence>
<comment type="subcellular location">
    <subcellularLocation>
        <location evidence="2">Mitochondrion inner membrane</location>
        <topology evidence="2">Peripheral membrane protein</topology>
        <orientation evidence="2">Matrix side</orientation>
    </subcellularLocation>
</comment>
<proteinExistence type="inferred from homology"/>
<gene>
    <name evidence="18" type="ORF">PICMEDRAFT_17669</name>
</gene>
<keyword evidence="19" id="KW-1185">Reference proteome</keyword>
<feature type="region of interest" description="Disordered" evidence="16">
    <location>
        <begin position="75"/>
        <end position="109"/>
    </location>
</feature>
<keyword evidence="7" id="KW-0597">Phosphoprotein</keyword>
<keyword evidence="12" id="KW-0496">Mitochondrion</keyword>
<keyword evidence="13" id="KW-0472">Membrane</keyword>
<evidence type="ECO:0000256" key="9">
    <source>
        <dbReference type="ARBA" id="ARBA00022792"/>
    </source>
</evidence>